<dbReference type="PANTHER" id="PTHR31375">
    <property type="match status" value="1"/>
</dbReference>
<keyword evidence="6 8" id="KW-0326">Glycosidase</keyword>
<keyword evidence="10" id="KW-1185">Reference proteome</keyword>
<dbReference type="Proteomes" id="UP000015453">
    <property type="component" value="Unassembled WGS sequence"/>
</dbReference>
<evidence type="ECO:0000256" key="1">
    <source>
        <dbReference type="ARBA" id="ARBA00004191"/>
    </source>
</evidence>
<dbReference type="InterPro" id="IPR011050">
    <property type="entry name" value="Pectin_lyase_fold/virulence"/>
</dbReference>
<evidence type="ECO:0000256" key="6">
    <source>
        <dbReference type="ARBA" id="ARBA00023295"/>
    </source>
</evidence>
<dbReference type="GO" id="GO:0004650">
    <property type="term" value="F:polygalacturonase activity"/>
    <property type="evidence" value="ECO:0007669"/>
    <property type="project" value="InterPro"/>
</dbReference>
<dbReference type="SUPFAM" id="SSF51126">
    <property type="entry name" value="Pectin lyase-like"/>
    <property type="match status" value="1"/>
</dbReference>
<name>S8E7S1_9LAMI</name>
<sequence length="124" mass="12569">ADVVVDVDDYGAVPDGVTESSAGFHGAWAAACGSSSGTATVYAKGDYLVDGLVFSGPCNCSAIRVVIDGSVVAPADYTDLENSGYWILVENVAGVFFSGGVIDGNGSEYWACKNAGDCNPDGAR</sequence>
<comment type="similarity">
    <text evidence="2 8">Belongs to the glycosyl hydrolase 28 family.</text>
</comment>
<evidence type="ECO:0000256" key="7">
    <source>
        <dbReference type="ARBA" id="ARBA00023316"/>
    </source>
</evidence>
<reference evidence="9 10" key="1">
    <citation type="journal article" date="2013" name="BMC Genomics">
        <title>The miniature genome of a carnivorous plant Genlisea aurea contains a low number of genes and short non-coding sequences.</title>
        <authorList>
            <person name="Leushkin E.V."/>
            <person name="Sutormin R.A."/>
            <person name="Nabieva E.R."/>
            <person name="Penin A.A."/>
            <person name="Kondrashov A.S."/>
            <person name="Logacheva M.D."/>
        </authorList>
    </citation>
    <scope>NUCLEOTIDE SEQUENCE [LARGE SCALE GENOMIC DNA]</scope>
</reference>
<keyword evidence="4" id="KW-0964">Secreted</keyword>
<dbReference type="EMBL" id="AUSU01002593">
    <property type="protein sequence ID" value="EPS68477.1"/>
    <property type="molecule type" value="Genomic_DNA"/>
</dbReference>
<evidence type="ECO:0000313" key="10">
    <source>
        <dbReference type="Proteomes" id="UP000015453"/>
    </source>
</evidence>
<dbReference type="GO" id="GO:0005975">
    <property type="term" value="P:carbohydrate metabolic process"/>
    <property type="evidence" value="ECO:0007669"/>
    <property type="project" value="InterPro"/>
</dbReference>
<evidence type="ECO:0000256" key="3">
    <source>
        <dbReference type="ARBA" id="ARBA00022512"/>
    </source>
</evidence>
<keyword evidence="5 8" id="KW-0378">Hydrolase</keyword>
<dbReference type="Gene3D" id="2.160.20.10">
    <property type="entry name" value="Single-stranded right-handed beta-helix, Pectin lyase-like"/>
    <property type="match status" value="1"/>
</dbReference>
<comment type="caution">
    <text evidence="9">The sequence shown here is derived from an EMBL/GenBank/DDBJ whole genome shotgun (WGS) entry which is preliminary data.</text>
</comment>
<gene>
    <name evidence="9" type="ORF">M569_06292</name>
</gene>
<proteinExistence type="inferred from homology"/>
<evidence type="ECO:0000256" key="5">
    <source>
        <dbReference type="ARBA" id="ARBA00022801"/>
    </source>
</evidence>
<accession>S8E7S1</accession>
<evidence type="ECO:0000256" key="2">
    <source>
        <dbReference type="ARBA" id="ARBA00008834"/>
    </source>
</evidence>
<dbReference type="Pfam" id="PF00295">
    <property type="entry name" value="Glyco_hydro_28"/>
    <property type="match status" value="1"/>
</dbReference>
<evidence type="ECO:0000256" key="4">
    <source>
        <dbReference type="ARBA" id="ARBA00022525"/>
    </source>
</evidence>
<dbReference type="InterPro" id="IPR012334">
    <property type="entry name" value="Pectin_lyas_fold"/>
</dbReference>
<comment type="subcellular location">
    <subcellularLocation>
        <location evidence="1">Secreted</location>
        <location evidence="1">Cell wall</location>
    </subcellularLocation>
</comment>
<organism evidence="9 10">
    <name type="scientific">Genlisea aurea</name>
    <dbReference type="NCBI Taxonomy" id="192259"/>
    <lineage>
        <taxon>Eukaryota</taxon>
        <taxon>Viridiplantae</taxon>
        <taxon>Streptophyta</taxon>
        <taxon>Embryophyta</taxon>
        <taxon>Tracheophyta</taxon>
        <taxon>Spermatophyta</taxon>
        <taxon>Magnoliopsida</taxon>
        <taxon>eudicotyledons</taxon>
        <taxon>Gunneridae</taxon>
        <taxon>Pentapetalae</taxon>
        <taxon>asterids</taxon>
        <taxon>lamiids</taxon>
        <taxon>Lamiales</taxon>
        <taxon>Lentibulariaceae</taxon>
        <taxon>Genlisea</taxon>
    </lineage>
</organism>
<feature type="non-terminal residue" evidence="9">
    <location>
        <position position="124"/>
    </location>
</feature>
<dbReference type="InterPro" id="IPR000743">
    <property type="entry name" value="Glyco_hydro_28"/>
</dbReference>
<keyword evidence="7" id="KW-0961">Cell wall biogenesis/degradation</keyword>
<keyword evidence="3" id="KW-0134">Cell wall</keyword>
<feature type="non-terminal residue" evidence="9">
    <location>
        <position position="1"/>
    </location>
</feature>
<dbReference type="OrthoDB" id="1427311at2759"/>
<dbReference type="AlphaFoldDB" id="S8E7S1"/>
<evidence type="ECO:0000313" key="9">
    <source>
        <dbReference type="EMBL" id="EPS68477.1"/>
    </source>
</evidence>
<protein>
    <submittedName>
        <fullName evidence="9">Ripening-induced polygalacturonase</fullName>
    </submittedName>
</protein>
<dbReference type="GO" id="GO:0071555">
    <property type="term" value="P:cell wall organization"/>
    <property type="evidence" value="ECO:0007669"/>
    <property type="project" value="UniProtKB-KW"/>
</dbReference>
<evidence type="ECO:0000256" key="8">
    <source>
        <dbReference type="RuleBase" id="RU361169"/>
    </source>
</evidence>